<keyword evidence="2" id="KW-0184">Conjugation</keyword>
<evidence type="ECO:0000256" key="3">
    <source>
        <dbReference type="SAM" id="Coils"/>
    </source>
</evidence>
<feature type="compositionally biased region" description="Basic and acidic residues" evidence="4">
    <location>
        <begin position="271"/>
        <end position="281"/>
    </location>
</feature>
<evidence type="ECO:0000259" key="6">
    <source>
        <dbReference type="Pfam" id="PF18790"/>
    </source>
</evidence>
<sequence>MRFKLVQALYFLFDRLCHVCPDSVVSQYCQFKPLSVVRAGCYLLLRRKRSAVTRFSARNDAARAKAPAPLQTQPCALMAIPHCSVKTGRAGKGVSHALYVQGLGRYGERSDVVHVEHDNMPAFAVVDPMEFWAAADANERANGRSYREVEFAIPRELATAKEQIKFARNFTDRLISFNHAYTLAIHDAKAADGGRNVHGHLMFTERKHDAIERDAQQFFKRANPKKPEKGGAAKDRALNSREFVKTARALYEDLANRELAVRGAERISMARNEDREPEPKLGPRHPRAGQDLRREARLEVIQNMRAARAELKALGQNQGKLESQILELNTDLAAALAEREALRAKEAKRHQVEKALLAAEKVEKLAILSLAELKAHSYAAVVKELKNQKYETSQEVNTAHGRYTGTVILMTDFHIAQNAGRQLSVVHDRTQLQGEAKEGQNITIQYASGRGQITDRSNERGKDRGRSR</sequence>
<evidence type="ECO:0000256" key="2">
    <source>
        <dbReference type="ARBA" id="ARBA00022971"/>
    </source>
</evidence>
<dbReference type="Pfam" id="PF03389">
    <property type="entry name" value="MobA_MobL"/>
    <property type="match status" value="1"/>
</dbReference>
<dbReference type="Gene3D" id="3.30.930.30">
    <property type="match status" value="1"/>
</dbReference>
<gene>
    <name evidence="7" type="ORF">PAMC26577_36465</name>
</gene>
<evidence type="ECO:0000256" key="4">
    <source>
        <dbReference type="SAM" id="MobiDB-lite"/>
    </source>
</evidence>
<dbReference type="EMBL" id="NBTZ01000153">
    <property type="protein sequence ID" value="OTP67538.1"/>
    <property type="molecule type" value="Genomic_DNA"/>
</dbReference>
<dbReference type="AlphaFoldDB" id="A0A242M8E3"/>
<feature type="region of interest" description="Disordered" evidence="4">
    <location>
        <begin position="448"/>
        <end position="468"/>
    </location>
</feature>
<feature type="coiled-coil region" evidence="3">
    <location>
        <begin position="304"/>
        <end position="345"/>
    </location>
</feature>
<feature type="compositionally biased region" description="Basic and acidic residues" evidence="4">
    <location>
        <begin position="456"/>
        <end position="468"/>
    </location>
</feature>
<feature type="region of interest" description="Disordered" evidence="4">
    <location>
        <begin position="268"/>
        <end position="288"/>
    </location>
</feature>
<feature type="domain" description="KfrB" evidence="6">
    <location>
        <begin position="402"/>
        <end position="454"/>
    </location>
</feature>
<keyword evidence="3" id="KW-0175">Coiled coil</keyword>
<proteinExistence type="inferred from homology"/>
<organism evidence="7 8">
    <name type="scientific">Caballeronia sordidicola</name>
    <name type="common">Burkholderia sordidicola</name>
    <dbReference type="NCBI Taxonomy" id="196367"/>
    <lineage>
        <taxon>Bacteria</taxon>
        <taxon>Pseudomonadati</taxon>
        <taxon>Pseudomonadota</taxon>
        <taxon>Betaproteobacteria</taxon>
        <taxon>Burkholderiales</taxon>
        <taxon>Burkholderiaceae</taxon>
        <taxon>Caballeronia</taxon>
    </lineage>
</organism>
<evidence type="ECO:0000313" key="8">
    <source>
        <dbReference type="Proteomes" id="UP000195221"/>
    </source>
</evidence>
<dbReference type="Proteomes" id="UP000195221">
    <property type="component" value="Unassembled WGS sequence"/>
</dbReference>
<accession>A0A242M8E3</accession>
<feature type="domain" description="MobA/MobL protein" evidence="5">
    <location>
        <begin position="106"/>
        <end position="284"/>
    </location>
</feature>
<evidence type="ECO:0000256" key="1">
    <source>
        <dbReference type="ARBA" id="ARBA00010873"/>
    </source>
</evidence>
<evidence type="ECO:0000313" key="7">
    <source>
        <dbReference type="EMBL" id="OTP67538.1"/>
    </source>
</evidence>
<name>A0A242M8E3_CABSO</name>
<dbReference type="InterPro" id="IPR040782">
    <property type="entry name" value="KfrB"/>
</dbReference>
<comment type="similarity">
    <text evidence="1">Belongs to the MobA/MobL family.</text>
</comment>
<comment type="caution">
    <text evidence="7">The sequence shown here is derived from an EMBL/GenBank/DDBJ whole genome shotgun (WGS) entry which is preliminary data.</text>
</comment>
<dbReference type="InterPro" id="IPR005053">
    <property type="entry name" value="MobA_MobL"/>
</dbReference>
<protein>
    <submittedName>
        <fullName evidence="7">Conjugal transfer protein traA</fullName>
    </submittedName>
</protein>
<reference evidence="7 8" key="1">
    <citation type="submission" date="2017-03" db="EMBL/GenBank/DDBJ databases">
        <title>Genome analysis of strain PAMC 26577.</title>
        <authorList>
            <person name="Oh H.-M."/>
            <person name="Yang J.-A."/>
        </authorList>
    </citation>
    <scope>NUCLEOTIDE SEQUENCE [LARGE SCALE GENOMIC DNA]</scope>
    <source>
        <strain evidence="7 8">PAMC 26577</strain>
    </source>
</reference>
<evidence type="ECO:0000259" key="5">
    <source>
        <dbReference type="Pfam" id="PF03389"/>
    </source>
</evidence>
<dbReference type="Pfam" id="PF18790">
    <property type="entry name" value="KfrB"/>
    <property type="match status" value="1"/>
</dbReference>